<protein>
    <submittedName>
        <fullName evidence="9">(pine wood nematode) hypothetical protein</fullName>
    </submittedName>
</protein>
<accession>A0A7I8WYU1</accession>
<evidence type="ECO:0000256" key="7">
    <source>
        <dbReference type="SAM" id="MobiDB-lite"/>
    </source>
</evidence>
<dbReference type="EMBL" id="CAJFDI010000002">
    <property type="protein sequence ID" value="CAD5217490.1"/>
    <property type="molecule type" value="Genomic_DNA"/>
</dbReference>
<dbReference type="PRINTS" id="PR00385">
    <property type="entry name" value="P450"/>
</dbReference>
<keyword evidence="10" id="KW-1185">Reference proteome</keyword>
<keyword evidence="8" id="KW-0472">Membrane</keyword>
<dbReference type="GO" id="GO:0016712">
    <property type="term" value="F:oxidoreductase activity, acting on paired donors, with incorporation or reduction of molecular oxygen, reduced flavin or flavoprotein as one donor, and incorporation of one atom of oxygen"/>
    <property type="evidence" value="ECO:0007669"/>
    <property type="project" value="TreeGrafter"/>
</dbReference>
<dbReference type="OrthoDB" id="2789670at2759"/>
<dbReference type="Proteomes" id="UP000582659">
    <property type="component" value="Unassembled WGS sequence"/>
</dbReference>
<dbReference type="SMR" id="A0A7I8WYU1"/>
<feature type="region of interest" description="Disordered" evidence="7">
    <location>
        <begin position="312"/>
        <end position="335"/>
    </location>
</feature>
<dbReference type="PRINTS" id="PR00463">
    <property type="entry name" value="EP450I"/>
</dbReference>
<dbReference type="GO" id="GO:0006082">
    <property type="term" value="P:organic acid metabolic process"/>
    <property type="evidence" value="ECO:0007669"/>
    <property type="project" value="TreeGrafter"/>
</dbReference>
<evidence type="ECO:0000313" key="10">
    <source>
        <dbReference type="Proteomes" id="UP000659654"/>
    </source>
</evidence>
<reference evidence="9" key="1">
    <citation type="submission" date="2020-09" db="EMBL/GenBank/DDBJ databases">
        <authorList>
            <person name="Kikuchi T."/>
        </authorList>
    </citation>
    <scope>NUCLEOTIDE SEQUENCE</scope>
    <source>
        <strain evidence="9">Ka4C1</strain>
    </source>
</reference>
<comment type="similarity">
    <text evidence="1 6">Belongs to the cytochrome P450 family.</text>
</comment>
<evidence type="ECO:0000256" key="4">
    <source>
        <dbReference type="ARBA" id="ARBA00023033"/>
    </source>
</evidence>
<dbReference type="Gene3D" id="1.10.630.10">
    <property type="entry name" value="Cytochrome P450"/>
    <property type="match status" value="1"/>
</dbReference>
<proteinExistence type="inferred from homology"/>
<dbReference type="InterPro" id="IPR017972">
    <property type="entry name" value="Cyt_P450_CS"/>
</dbReference>
<dbReference type="SUPFAM" id="SSF48264">
    <property type="entry name" value="Cytochrome P450"/>
    <property type="match status" value="1"/>
</dbReference>
<dbReference type="InterPro" id="IPR050182">
    <property type="entry name" value="Cytochrome_P450_fam2"/>
</dbReference>
<evidence type="ECO:0000256" key="2">
    <source>
        <dbReference type="ARBA" id="ARBA00022723"/>
    </source>
</evidence>
<dbReference type="InterPro" id="IPR002401">
    <property type="entry name" value="Cyt_P450_E_grp-I"/>
</dbReference>
<evidence type="ECO:0000256" key="3">
    <source>
        <dbReference type="ARBA" id="ARBA00023004"/>
    </source>
</evidence>
<dbReference type="Proteomes" id="UP000659654">
    <property type="component" value="Unassembled WGS sequence"/>
</dbReference>
<feature type="transmembrane region" description="Helical" evidence="8">
    <location>
        <begin position="69"/>
        <end position="91"/>
    </location>
</feature>
<evidence type="ECO:0000256" key="8">
    <source>
        <dbReference type="SAM" id="Phobius"/>
    </source>
</evidence>
<dbReference type="EMBL" id="CAJFCV020000002">
    <property type="protein sequence ID" value="CAG9101131.1"/>
    <property type="molecule type" value="Genomic_DNA"/>
</dbReference>
<keyword evidence="3 5" id="KW-0408">Iron</keyword>
<dbReference type="PANTHER" id="PTHR24300:SF414">
    <property type="entry name" value="CYTOCHROME P450 FAMILY"/>
    <property type="match status" value="1"/>
</dbReference>
<evidence type="ECO:0000256" key="1">
    <source>
        <dbReference type="ARBA" id="ARBA00010617"/>
    </source>
</evidence>
<keyword evidence="8" id="KW-0812">Transmembrane</keyword>
<dbReference type="AlphaFoldDB" id="A0A7I8WYU1"/>
<keyword evidence="5 6" id="KW-0349">Heme</keyword>
<name>A0A7I8WYU1_BURXY</name>
<organism evidence="9 10">
    <name type="scientific">Bursaphelenchus xylophilus</name>
    <name type="common">Pinewood nematode worm</name>
    <name type="synonym">Aphelenchoides xylophilus</name>
    <dbReference type="NCBI Taxonomy" id="6326"/>
    <lineage>
        <taxon>Eukaryota</taxon>
        <taxon>Metazoa</taxon>
        <taxon>Ecdysozoa</taxon>
        <taxon>Nematoda</taxon>
        <taxon>Chromadorea</taxon>
        <taxon>Rhabditida</taxon>
        <taxon>Tylenchina</taxon>
        <taxon>Tylenchomorpha</taxon>
        <taxon>Aphelenchoidea</taxon>
        <taxon>Aphelenchoididae</taxon>
        <taxon>Bursaphelenchus</taxon>
    </lineage>
</organism>
<keyword evidence="8" id="KW-1133">Transmembrane helix</keyword>
<dbReference type="GO" id="GO:0020037">
    <property type="term" value="F:heme binding"/>
    <property type="evidence" value="ECO:0007669"/>
    <property type="project" value="InterPro"/>
</dbReference>
<dbReference type="PROSITE" id="PS00086">
    <property type="entry name" value="CYTOCHROME_P450"/>
    <property type="match status" value="1"/>
</dbReference>
<evidence type="ECO:0000313" key="9">
    <source>
        <dbReference type="EMBL" id="CAD5217490.1"/>
    </source>
</evidence>
<feature type="transmembrane region" description="Helical" evidence="8">
    <location>
        <begin position="6"/>
        <end position="26"/>
    </location>
</feature>
<feature type="binding site" description="axial binding residue" evidence="5">
    <location>
        <position position="519"/>
    </location>
    <ligand>
        <name>heme</name>
        <dbReference type="ChEBI" id="CHEBI:30413"/>
    </ligand>
    <ligandPart>
        <name>Fe</name>
        <dbReference type="ChEBI" id="CHEBI:18248"/>
    </ligandPart>
</feature>
<keyword evidence="6" id="KW-0560">Oxidoreductase</keyword>
<comment type="cofactor">
    <cofactor evidence="5">
        <name>heme</name>
        <dbReference type="ChEBI" id="CHEBI:30413"/>
    </cofactor>
</comment>
<dbReference type="Pfam" id="PF00067">
    <property type="entry name" value="p450"/>
    <property type="match status" value="2"/>
</dbReference>
<evidence type="ECO:0000256" key="6">
    <source>
        <dbReference type="RuleBase" id="RU000461"/>
    </source>
</evidence>
<dbReference type="CDD" id="cd20617">
    <property type="entry name" value="CYP1_2-like"/>
    <property type="match status" value="1"/>
</dbReference>
<dbReference type="GO" id="GO:0005506">
    <property type="term" value="F:iron ion binding"/>
    <property type="evidence" value="ECO:0007669"/>
    <property type="project" value="InterPro"/>
</dbReference>
<sequence>MMLLDWVGEHVSVPFLLSTLLIIYVFHELYWKRRKLPPGPVPWLVAGNMLEVLLNPDIDKLFLKWKQKFGGIFTFWIGPIPMVMVADVPLLKKYFIKHGDMFSGRWRNFITDHMLDGFNGVVQTDGEKWREQRRFSLHVLRDFGVGRSFMENKVMREIDRFLDNLDLAIEKNDGIIEPDKLLGVCVGNIINDILFSRTFEQTDKDFLEMQHVLDQQSQLVTKPINGLYLTLPFTVKIPVLNSSWKKLTAVRDTFWHFLDAQINEHRVAFDQHLAEQNEKKSCHPVTRSNTGSAKDISTAPLRAYRISESENSEEDFEFIQNDENRENRQKSYATETDSAQEIDYLDSDFTYVYMKEMHQRKLSGEMGFFSDVQLKMLLLDLFFAGSETTVTTAKWGLVLLINHPEIQKKVHEELDCVPNRVGMEHRNRLSYLQATINEIQRLANILPINLLRTVTQDIEIDGYRFKKGSMVLPQVSILLNDPDHFPEPEEFRPDRFLDENQNLRRFEAFMPFSIGKRQCLGESLARMELFLIFANLLRNFSFESCDGEISNRRVLGLTVSPPKFRCKVRRREY</sequence>
<dbReference type="InterPro" id="IPR036396">
    <property type="entry name" value="Cyt_P450_sf"/>
</dbReference>
<dbReference type="GO" id="GO:0006805">
    <property type="term" value="P:xenobiotic metabolic process"/>
    <property type="evidence" value="ECO:0007669"/>
    <property type="project" value="TreeGrafter"/>
</dbReference>
<dbReference type="InterPro" id="IPR001128">
    <property type="entry name" value="Cyt_P450"/>
</dbReference>
<dbReference type="PANTHER" id="PTHR24300">
    <property type="entry name" value="CYTOCHROME P450 508A4-RELATED"/>
    <property type="match status" value="1"/>
</dbReference>
<keyword evidence="4 6" id="KW-0503">Monooxygenase</keyword>
<gene>
    <name evidence="9" type="ORF">BXYJ_LOCUS5061</name>
</gene>
<keyword evidence="2 5" id="KW-0479">Metal-binding</keyword>
<evidence type="ECO:0000256" key="5">
    <source>
        <dbReference type="PIRSR" id="PIRSR602401-1"/>
    </source>
</evidence>
<comment type="caution">
    <text evidence="9">The sequence shown here is derived from an EMBL/GenBank/DDBJ whole genome shotgun (WGS) entry which is preliminary data.</text>
</comment>
<dbReference type="GO" id="GO:0005737">
    <property type="term" value="C:cytoplasm"/>
    <property type="evidence" value="ECO:0007669"/>
    <property type="project" value="TreeGrafter"/>
</dbReference>